<dbReference type="Gene3D" id="3.20.170.20">
    <property type="entry name" value="Protein of unknown function DUF952"/>
    <property type="match status" value="1"/>
</dbReference>
<organism evidence="1 2">
    <name type="scientific">Granulibacter bethesdensis</name>
    <dbReference type="NCBI Taxonomy" id="364410"/>
    <lineage>
        <taxon>Bacteria</taxon>
        <taxon>Pseudomonadati</taxon>
        <taxon>Pseudomonadota</taxon>
        <taxon>Alphaproteobacteria</taxon>
        <taxon>Acetobacterales</taxon>
        <taxon>Acetobacteraceae</taxon>
        <taxon>Granulibacter</taxon>
    </lineage>
</organism>
<sequence length="117" mass="13272">MPHFFGKYEMSTSPTLLHIISPEDWQNALKSGYYAPPGLEREGFIHLCTPEQLSFVLRLHYSEQDGLLLLVLSADGLSAPLRWEVSEPDQPPFPHLYGAIRTDQVLSIRPVTPEDRV</sequence>
<dbReference type="PANTHER" id="PTHR34129">
    <property type="entry name" value="BLR1139 PROTEIN"/>
    <property type="match status" value="1"/>
</dbReference>
<name>A0AAC9K8A2_9PROT</name>
<evidence type="ECO:0000313" key="1">
    <source>
        <dbReference type="EMBL" id="APH55516.1"/>
    </source>
</evidence>
<dbReference type="Pfam" id="PF06108">
    <property type="entry name" value="DUF952"/>
    <property type="match status" value="1"/>
</dbReference>
<dbReference type="EMBL" id="CP018191">
    <property type="protein sequence ID" value="APH55516.1"/>
    <property type="molecule type" value="Genomic_DNA"/>
</dbReference>
<dbReference type="PANTHER" id="PTHR34129:SF1">
    <property type="entry name" value="DUF952 DOMAIN-CONTAINING PROTEIN"/>
    <property type="match status" value="1"/>
</dbReference>
<dbReference type="SUPFAM" id="SSF56399">
    <property type="entry name" value="ADP-ribosylation"/>
    <property type="match status" value="1"/>
</dbReference>
<proteinExistence type="predicted"/>
<dbReference type="Proteomes" id="UP000182373">
    <property type="component" value="Chromosome"/>
</dbReference>
<reference evidence="2" key="1">
    <citation type="submission" date="2016-11" db="EMBL/GenBank/DDBJ databases">
        <title>Comparative genomic and phenotypic analysis of Granulibacter bethesdensis clinical isolates from patients with chronic granulomatous disease.</title>
        <authorList>
            <person name="Zarember K.A."/>
            <person name="Porcella S.F."/>
            <person name="Chu J."/>
            <person name="Ding L."/>
            <person name="Dahlstrom E."/>
            <person name="Barbian K."/>
            <person name="Martens C."/>
            <person name="Sykora L."/>
            <person name="Kramer S."/>
            <person name="Pettinato A.M."/>
            <person name="Hong H."/>
            <person name="Wald G."/>
            <person name="Berg L.J."/>
            <person name="Rogge L.S."/>
            <person name="Greenberg D.E."/>
            <person name="Falcone E.L."/>
            <person name="Neves J.F."/>
            <person name="Simoes M.J."/>
            <person name="Casal M."/>
            <person name="Rodriguez-Lopez F.C."/>
            <person name="Zelazny A."/>
            <person name="Gallin J.I."/>
            <person name="Holland S.M."/>
        </authorList>
    </citation>
    <scope>NUCLEOTIDE SEQUENCE [LARGE SCALE GENOMIC DNA]</scope>
    <source>
        <strain evidence="2">NIH9.1</strain>
    </source>
</reference>
<dbReference type="AlphaFoldDB" id="A0AAC9K8A2"/>
<dbReference type="InterPro" id="IPR009297">
    <property type="entry name" value="DUF952"/>
</dbReference>
<accession>A0AAC9K8A2</accession>
<protein>
    <submittedName>
        <fullName evidence="1">Cytosolic protein</fullName>
    </submittedName>
</protein>
<evidence type="ECO:0000313" key="2">
    <source>
        <dbReference type="Proteomes" id="UP000182373"/>
    </source>
</evidence>
<gene>
    <name evidence="1" type="ORF">GbCGDNIH9_2192</name>
</gene>